<evidence type="ECO:0000313" key="3">
    <source>
        <dbReference type="EMBL" id="KAK2650387.1"/>
    </source>
</evidence>
<dbReference type="InterPro" id="IPR006683">
    <property type="entry name" value="Thioestr_dom"/>
</dbReference>
<evidence type="ECO:0000259" key="2">
    <source>
        <dbReference type="Pfam" id="PF03061"/>
    </source>
</evidence>
<feature type="domain" description="Thioesterase" evidence="2">
    <location>
        <begin position="86"/>
        <end position="163"/>
    </location>
</feature>
<proteinExistence type="inferred from homology"/>
<dbReference type="InterPro" id="IPR039298">
    <property type="entry name" value="ACOT13"/>
</dbReference>
<name>A0AAD9X1I4_9ROSI</name>
<dbReference type="SUPFAM" id="SSF54637">
    <property type="entry name" value="Thioesterase/thiol ester dehydrase-isomerase"/>
    <property type="match status" value="1"/>
</dbReference>
<evidence type="ECO:0000256" key="1">
    <source>
        <dbReference type="ARBA" id="ARBA00008324"/>
    </source>
</evidence>
<dbReference type="GO" id="GO:0047617">
    <property type="term" value="F:fatty acyl-CoA hydrolase activity"/>
    <property type="evidence" value="ECO:0007669"/>
    <property type="project" value="InterPro"/>
</dbReference>
<dbReference type="EMBL" id="JANJYI010000005">
    <property type="protein sequence ID" value="KAK2650387.1"/>
    <property type="molecule type" value="Genomic_DNA"/>
</dbReference>
<comment type="caution">
    <text evidence="3">The sequence shown here is derived from an EMBL/GenBank/DDBJ whole genome shotgun (WGS) entry which is preliminary data.</text>
</comment>
<evidence type="ECO:0000313" key="4">
    <source>
        <dbReference type="Proteomes" id="UP001280121"/>
    </source>
</evidence>
<reference evidence="3" key="1">
    <citation type="journal article" date="2023" name="Plant J.">
        <title>Genome sequences and population genomics provide insights into the demographic history, inbreeding, and mutation load of two 'living fossil' tree species of Dipteronia.</title>
        <authorList>
            <person name="Feng Y."/>
            <person name="Comes H.P."/>
            <person name="Chen J."/>
            <person name="Zhu S."/>
            <person name="Lu R."/>
            <person name="Zhang X."/>
            <person name="Li P."/>
            <person name="Qiu J."/>
            <person name="Olsen K.M."/>
            <person name="Qiu Y."/>
        </authorList>
    </citation>
    <scope>NUCLEOTIDE SEQUENCE</scope>
    <source>
        <strain evidence="3">KIB01</strain>
    </source>
</reference>
<dbReference type="Gene3D" id="3.10.129.10">
    <property type="entry name" value="Hotdog Thioesterase"/>
    <property type="match status" value="1"/>
</dbReference>
<dbReference type="PANTHER" id="PTHR21660:SF12">
    <property type="entry name" value="OS07G0462700 PROTEIN"/>
    <property type="match status" value="1"/>
</dbReference>
<dbReference type="PANTHER" id="PTHR21660">
    <property type="entry name" value="THIOESTERASE SUPERFAMILY MEMBER-RELATED"/>
    <property type="match status" value="1"/>
</dbReference>
<dbReference type="InterPro" id="IPR029069">
    <property type="entry name" value="HotDog_dom_sf"/>
</dbReference>
<comment type="similarity">
    <text evidence="1">Belongs to the thioesterase PaaI family.</text>
</comment>
<sequence>METEREKMVELPPPSSRLITKDVDGKLVDKVVDFLQNVGISSNIPDNMSTKDFYSNIVGSHLKLHQIEHGRVTCFFSVKPAVANFYGGVHGGAVGAVAERMAIACARTVVAEEKEIFLADLSISYLYAAPANSQLIIDASVSKNGKTVTVVAVDFKFKESRRVCFSCHATFFNMPVSKL</sequence>
<gene>
    <name evidence="3" type="ORF">Ddye_017876</name>
</gene>
<accession>A0AAD9X1I4</accession>
<dbReference type="Proteomes" id="UP001280121">
    <property type="component" value="Unassembled WGS sequence"/>
</dbReference>
<dbReference type="AlphaFoldDB" id="A0AAD9X1I4"/>
<dbReference type="Pfam" id="PF03061">
    <property type="entry name" value="4HBT"/>
    <property type="match status" value="1"/>
</dbReference>
<organism evidence="3 4">
    <name type="scientific">Dipteronia dyeriana</name>
    <dbReference type="NCBI Taxonomy" id="168575"/>
    <lineage>
        <taxon>Eukaryota</taxon>
        <taxon>Viridiplantae</taxon>
        <taxon>Streptophyta</taxon>
        <taxon>Embryophyta</taxon>
        <taxon>Tracheophyta</taxon>
        <taxon>Spermatophyta</taxon>
        <taxon>Magnoliopsida</taxon>
        <taxon>eudicotyledons</taxon>
        <taxon>Gunneridae</taxon>
        <taxon>Pentapetalae</taxon>
        <taxon>rosids</taxon>
        <taxon>malvids</taxon>
        <taxon>Sapindales</taxon>
        <taxon>Sapindaceae</taxon>
        <taxon>Hippocastanoideae</taxon>
        <taxon>Acereae</taxon>
        <taxon>Dipteronia</taxon>
    </lineage>
</organism>
<keyword evidence="4" id="KW-1185">Reference proteome</keyword>
<protein>
    <recommendedName>
        <fullName evidence="2">Thioesterase domain-containing protein</fullName>
    </recommendedName>
</protein>